<dbReference type="InterPro" id="IPR036390">
    <property type="entry name" value="WH_DNA-bd_sf"/>
</dbReference>
<dbReference type="PROSITE" id="PS01117">
    <property type="entry name" value="HTH_MARR_1"/>
    <property type="match status" value="1"/>
</dbReference>
<dbReference type="InterPro" id="IPR036388">
    <property type="entry name" value="WH-like_DNA-bd_sf"/>
</dbReference>
<organism evidence="5 6">
    <name type="scientific">Paracoccus aerius</name>
    <dbReference type="NCBI Taxonomy" id="1915382"/>
    <lineage>
        <taxon>Bacteria</taxon>
        <taxon>Pseudomonadati</taxon>
        <taxon>Pseudomonadota</taxon>
        <taxon>Alphaproteobacteria</taxon>
        <taxon>Rhodobacterales</taxon>
        <taxon>Paracoccaceae</taxon>
        <taxon>Paracoccus</taxon>
    </lineage>
</organism>
<dbReference type="SUPFAM" id="SSF46785">
    <property type="entry name" value="Winged helix' DNA-binding domain"/>
    <property type="match status" value="1"/>
</dbReference>
<accession>A0ABS1S5C3</accession>
<dbReference type="PROSITE" id="PS50995">
    <property type="entry name" value="HTH_MARR_2"/>
    <property type="match status" value="1"/>
</dbReference>
<keyword evidence="1" id="KW-0805">Transcription regulation</keyword>
<dbReference type="InterPro" id="IPR023187">
    <property type="entry name" value="Tscrpt_reg_MarR-type_CS"/>
</dbReference>
<evidence type="ECO:0000256" key="2">
    <source>
        <dbReference type="ARBA" id="ARBA00023125"/>
    </source>
</evidence>
<keyword evidence="2" id="KW-0238">DNA-binding</keyword>
<dbReference type="Pfam" id="PF12802">
    <property type="entry name" value="MarR_2"/>
    <property type="match status" value="1"/>
</dbReference>
<dbReference type="InterPro" id="IPR000835">
    <property type="entry name" value="HTH_MarR-typ"/>
</dbReference>
<dbReference type="PANTHER" id="PTHR33164:SF43">
    <property type="entry name" value="HTH-TYPE TRANSCRIPTIONAL REPRESSOR YETL"/>
    <property type="match status" value="1"/>
</dbReference>
<dbReference type="SMART" id="SM00347">
    <property type="entry name" value="HTH_MARR"/>
    <property type="match status" value="1"/>
</dbReference>
<evidence type="ECO:0000259" key="4">
    <source>
        <dbReference type="PROSITE" id="PS50995"/>
    </source>
</evidence>
<dbReference type="InterPro" id="IPR039422">
    <property type="entry name" value="MarR/SlyA-like"/>
</dbReference>
<proteinExistence type="predicted"/>
<comment type="caution">
    <text evidence="5">The sequence shown here is derived from an EMBL/GenBank/DDBJ whole genome shotgun (WGS) entry which is preliminary data.</text>
</comment>
<gene>
    <name evidence="5" type="ORF">JL111_10470</name>
</gene>
<protein>
    <submittedName>
        <fullName evidence="5">MarR family transcriptional regulator</fullName>
    </submittedName>
</protein>
<dbReference type="EMBL" id="JAESHT010000007">
    <property type="protein sequence ID" value="MBL3673911.1"/>
    <property type="molecule type" value="Genomic_DNA"/>
</dbReference>
<sequence>MSFELDDFLPYRLSVAAAHVSRRFAERYAAEAGLTIPEWRVLAHLSRSGTVSIRDINRRVNLDKSIVSRAASRLEEAGHVLKSGHDRDQRLVALQLTPQGHALMERLGRIARAYQAELLAELGEDGPAFRRALLRLAQHAE</sequence>
<dbReference type="PANTHER" id="PTHR33164">
    <property type="entry name" value="TRANSCRIPTIONAL REGULATOR, MARR FAMILY"/>
    <property type="match status" value="1"/>
</dbReference>
<dbReference type="Proteomes" id="UP000644749">
    <property type="component" value="Unassembled WGS sequence"/>
</dbReference>
<dbReference type="Gene3D" id="1.10.10.10">
    <property type="entry name" value="Winged helix-like DNA-binding domain superfamily/Winged helix DNA-binding domain"/>
    <property type="match status" value="1"/>
</dbReference>
<evidence type="ECO:0000256" key="3">
    <source>
        <dbReference type="ARBA" id="ARBA00023163"/>
    </source>
</evidence>
<name>A0ABS1S5C3_9RHOB</name>
<evidence type="ECO:0000313" key="5">
    <source>
        <dbReference type="EMBL" id="MBL3673911.1"/>
    </source>
</evidence>
<evidence type="ECO:0000313" key="6">
    <source>
        <dbReference type="Proteomes" id="UP000644749"/>
    </source>
</evidence>
<dbReference type="RefSeq" id="WP_191311204.1">
    <property type="nucleotide sequence ID" value="NZ_JBHRUM010000036.1"/>
</dbReference>
<evidence type="ECO:0000256" key="1">
    <source>
        <dbReference type="ARBA" id="ARBA00023015"/>
    </source>
</evidence>
<feature type="domain" description="HTH marR-type" evidence="4">
    <location>
        <begin position="6"/>
        <end position="141"/>
    </location>
</feature>
<keyword evidence="6" id="KW-1185">Reference proteome</keyword>
<keyword evidence="3" id="KW-0804">Transcription</keyword>
<reference evidence="5 6" key="1">
    <citation type="submission" date="2021-01" db="EMBL/GenBank/DDBJ databases">
        <title>011410 draft genome.</title>
        <authorList>
            <person name="Lang L."/>
        </authorList>
    </citation>
    <scope>NUCLEOTIDE SEQUENCE [LARGE SCALE GENOMIC DNA]</scope>
    <source>
        <strain evidence="5 6">KCTC 42845</strain>
    </source>
</reference>